<protein>
    <recommendedName>
        <fullName evidence="4">YcxB family protein</fullName>
    </recommendedName>
</protein>
<feature type="transmembrane region" description="Helical" evidence="1">
    <location>
        <begin position="63"/>
        <end position="80"/>
    </location>
</feature>
<dbReference type="Proteomes" id="UP000260642">
    <property type="component" value="Unassembled WGS sequence"/>
</dbReference>
<gene>
    <name evidence="2" type="ORF">DXD95_05200</name>
</gene>
<keyword evidence="1" id="KW-1133">Transmembrane helix</keyword>
<evidence type="ECO:0000313" key="3">
    <source>
        <dbReference type="Proteomes" id="UP000260642"/>
    </source>
</evidence>
<evidence type="ECO:0000256" key="1">
    <source>
        <dbReference type="SAM" id="Phobius"/>
    </source>
</evidence>
<keyword evidence="1" id="KW-0812">Transmembrane</keyword>
<accession>A0A3E4EFS7</accession>
<evidence type="ECO:0000313" key="2">
    <source>
        <dbReference type="EMBL" id="RGI69410.1"/>
    </source>
</evidence>
<reference evidence="2 3" key="1">
    <citation type="submission" date="2018-08" db="EMBL/GenBank/DDBJ databases">
        <title>A genome reference for cultivated species of the human gut microbiota.</title>
        <authorList>
            <person name="Zou Y."/>
            <person name="Xue W."/>
            <person name="Luo G."/>
        </authorList>
    </citation>
    <scope>NUCLEOTIDE SEQUENCE [LARGE SCALE GENOMIC DNA]</scope>
    <source>
        <strain evidence="2 3">TM10-3</strain>
    </source>
</reference>
<sequence>MIIKSIMTDEDRKALEYMLSLEYAMPYQLLKTKNNRRKIIYIMTPVLFLLSIGCYFVKSYPMFYVEMGISIIALIWIIWFQSKGKKFENNVHEFVWNKSRYNKVEIDVQGIKLEDKKICELKEIDRVFLYKGFFFLITNEKKLLVLKTVGVETEELIKIIKEADILFEKREEPFNIYEYCKK</sequence>
<keyword evidence="1" id="KW-0472">Membrane</keyword>
<proteinExistence type="predicted"/>
<evidence type="ECO:0008006" key="4">
    <source>
        <dbReference type="Google" id="ProtNLM"/>
    </source>
</evidence>
<comment type="caution">
    <text evidence="2">The sequence shown here is derived from an EMBL/GenBank/DDBJ whole genome shotgun (WGS) entry which is preliminary data.</text>
</comment>
<feature type="transmembrane region" description="Helical" evidence="1">
    <location>
        <begin position="39"/>
        <end position="57"/>
    </location>
</feature>
<organism evidence="2 3">
    <name type="scientific">Agathobacter rectalis</name>
    <dbReference type="NCBI Taxonomy" id="39491"/>
    <lineage>
        <taxon>Bacteria</taxon>
        <taxon>Bacillati</taxon>
        <taxon>Bacillota</taxon>
        <taxon>Clostridia</taxon>
        <taxon>Lachnospirales</taxon>
        <taxon>Lachnospiraceae</taxon>
        <taxon>Agathobacter</taxon>
    </lineage>
</organism>
<dbReference type="RefSeq" id="WP_117482133.1">
    <property type="nucleotide sequence ID" value="NZ_QSOB01000005.1"/>
</dbReference>
<dbReference type="AlphaFoldDB" id="A0A3E4EFS7"/>
<dbReference type="EMBL" id="QSOB01000005">
    <property type="protein sequence ID" value="RGI69410.1"/>
    <property type="molecule type" value="Genomic_DNA"/>
</dbReference>
<name>A0A3E4EFS7_9FIRM</name>